<dbReference type="InterPro" id="IPR051406">
    <property type="entry name" value="PLD_domain"/>
</dbReference>
<name>H3H3T3_PHYRM</name>
<keyword evidence="2" id="KW-0443">Lipid metabolism</keyword>
<dbReference type="Proteomes" id="UP000005238">
    <property type="component" value="Unassembled WGS sequence"/>
</dbReference>
<accession>H3H3T3</accession>
<evidence type="ECO:0000256" key="2">
    <source>
        <dbReference type="ARBA" id="ARBA00023098"/>
    </source>
</evidence>
<dbReference type="GO" id="GO:0016891">
    <property type="term" value="F:RNA endonuclease activity producing 5'-phosphomonoesters, hydrolytic mechanism"/>
    <property type="evidence" value="ECO:0000318"/>
    <property type="project" value="GO_Central"/>
</dbReference>
<keyword evidence="1" id="KW-0442">Lipid degradation</keyword>
<dbReference type="PANTHER" id="PTHR43856">
    <property type="entry name" value="CARDIOLIPIN HYDROLASE"/>
    <property type="match status" value="1"/>
</dbReference>
<evidence type="ECO:0000313" key="3">
    <source>
        <dbReference type="EnsemblProtists" id="Phyra85173"/>
    </source>
</evidence>
<dbReference type="EMBL" id="DS566146">
    <property type="status" value="NOT_ANNOTATED_CDS"/>
    <property type="molecule type" value="Genomic_DNA"/>
</dbReference>
<sequence length="146" mass="16776">MTWLHKFKDAGIPVKAGRVASFMVHNKWSIVNGEFILQVTGNYSAVAFDGAHHAETFETRTGQAHRDAIKREFELLWEEGRVLQWVSNSACFMYLGEDEDETMYPPPGEEDEAVVRYHIVLRDIKPVYKKKKFGKELLLSVFDAPD</sequence>
<evidence type="ECO:0000256" key="1">
    <source>
        <dbReference type="ARBA" id="ARBA00022963"/>
    </source>
</evidence>
<dbReference type="EnsemblProtists" id="Phyra85173">
    <property type="protein sequence ID" value="Phyra85173"/>
    <property type="gene ID" value="Phyra85173"/>
</dbReference>
<protein>
    <submittedName>
        <fullName evidence="3">Uncharacterized protein</fullName>
    </submittedName>
</protein>
<reference evidence="4" key="1">
    <citation type="journal article" date="2006" name="Science">
        <title>Phytophthora genome sequences uncover evolutionary origins and mechanisms of pathogenesis.</title>
        <authorList>
            <person name="Tyler B.M."/>
            <person name="Tripathy S."/>
            <person name="Zhang X."/>
            <person name="Dehal P."/>
            <person name="Jiang R.H."/>
            <person name="Aerts A."/>
            <person name="Arredondo F.D."/>
            <person name="Baxter L."/>
            <person name="Bensasson D."/>
            <person name="Beynon J.L."/>
            <person name="Chapman J."/>
            <person name="Damasceno C.M."/>
            <person name="Dorrance A.E."/>
            <person name="Dou D."/>
            <person name="Dickerman A.W."/>
            <person name="Dubchak I.L."/>
            <person name="Garbelotto M."/>
            <person name="Gijzen M."/>
            <person name="Gordon S.G."/>
            <person name="Govers F."/>
            <person name="Grunwald N.J."/>
            <person name="Huang W."/>
            <person name="Ivors K.L."/>
            <person name="Jones R.W."/>
            <person name="Kamoun S."/>
            <person name="Krampis K."/>
            <person name="Lamour K.H."/>
            <person name="Lee M.K."/>
            <person name="McDonald W.H."/>
            <person name="Medina M."/>
            <person name="Meijer H.J."/>
            <person name="Nordberg E.K."/>
            <person name="Maclean D.J."/>
            <person name="Ospina-Giraldo M.D."/>
            <person name="Morris P.F."/>
            <person name="Phuntumart V."/>
            <person name="Putnam N.H."/>
            <person name="Rash S."/>
            <person name="Rose J.K."/>
            <person name="Sakihama Y."/>
            <person name="Salamov A.A."/>
            <person name="Savidor A."/>
            <person name="Scheuring C.F."/>
            <person name="Smith B.M."/>
            <person name="Sobral B.W."/>
            <person name="Terry A."/>
            <person name="Torto-Alalibo T.A."/>
            <person name="Win J."/>
            <person name="Xu Z."/>
            <person name="Zhang H."/>
            <person name="Grigoriev I.V."/>
            <person name="Rokhsar D.S."/>
            <person name="Boore J.L."/>
        </authorList>
    </citation>
    <scope>NUCLEOTIDE SEQUENCE [LARGE SCALE GENOMIC DNA]</scope>
    <source>
        <strain evidence="4">Pr102</strain>
    </source>
</reference>
<dbReference type="AlphaFoldDB" id="H3H3T3"/>
<organism evidence="3 4">
    <name type="scientific">Phytophthora ramorum</name>
    <name type="common">Sudden oak death agent</name>
    <dbReference type="NCBI Taxonomy" id="164328"/>
    <lineage>
        <taxon>Eukaryota</taxon>
        <taxon>Sar</taxon>
        <taxon>Stramenopiles</taxon>
        <taxon>Oomycota</taxon>
        <taxon>Peronosporomycetes</taxon>
        <taxon>Peronosporales</taxon>
        <taxon>Peronosporaceae</taxon>
        <taxon>Phytophthora</taxon>
    </lineage>
</organism>
<reference evidence="3" key="2">
    <citation type="submission" date="2015-06" db="UniProtKB">
        <authorList>
            <consortium name="EnsemblProtists"/>
        </authorList>
    </citation>
    <scope>IDENTIFICATION</scope>
    <source>
        <strain evidence="3">Pr102</strain>
    </source>
</reference>
<proteinExistence type="predicted"/>
<evidence type="ECO:0000313" key="4">
    <source>
        <dbReference type="Proteomes" id="UP000005238"/>
    </source>
</evidence>
<dbReference type="PANTHER" id="PTHR43856:SF1">
    <property type="entry name" value="MITOCHONDRIAL CARDIOLIPIN HYDROLASE"/>
    <property type="match status" value="1"/>
</dbReference>
<dbReference type="GO" id="GO:0005739">
    <property type="term" value="C:mitochondrion"/>
    <property type="evidence" value="ECO:0000318"/>
    <property type="project" value="GO_Central"/>
</dbReference>
<dbReference type="GO" id="GO:0016042">
    <property type="term" value="P:lipid catabolic process"/>
    <property type="evidence" value="ECO:0007669"/>
    <property type="project" value="UniProtKB-KW"/>
</dbReference>
<dbReference type="HOGENOM" id="CLU_097361_1_0_1"/>
<dbReference type="GO" id="GO:0034587">
    <property type="term" value="P:piRNA processing"/>
    <property type="evidence" value="ECO:0000318"/>
    <property type="project" value="GO_Central"/>
</dbReference>
<dbReference type="InParanoid" id="H3H3T3"/>
<keyword evidence="4" id="KW-1185">Reference proteome</keyword>